<keyword evidence="2" id="KW-0677">Repeat</keyword>
<dbReference type="PANTHER" id="PTHR46376:SF1">
    <property type="entry name" value="LEUCINE-ZIPPER-LIKE TRANSCRIPTIONAL REGULATOR 1"/>
    <property type="match status" value="1"/>
</dbReference>
<evidence type="ECO:0000256" key="2">
    <source>
        <dbReference type="ARBA" id="ARBA00022737"/>
    </source>
</evidence>
<dbReference type="GO" id="GO:0005794">
    <property type="term" value="C:Golgi apparatus"/>
    <property type="evidence" value="ECO:0007669"/>
    <property type="project" value="TreeGrafter"/>
</dbReference>
<dbReference type="SUPFAM" id="SSF117281">
    <property type="entry name" value="Kelch motif"/>
    <property type="match status" value="1"/>
</dbReference>
<feature type="compositionally biased region" description="Basic and acidic residues" evidence="3">
    <location>
        <begin position="799"/>
        <end position="810"/>
    </location>
</feature>
<evidence type="ECO:0000313" key="4">
    <source>
        <dbReference type="EMBL" id="GFG32149.1"/>
    </source>
</evidence>
<evidence type="ECO:0000256" key="1">
    <source>
        <dbReference type="ARBA" id="ARBA00022441"/>
    </source>
</evidence>
<accession>A0A6L2PHW4</accession>
<name>A0A6L2PHW4_COPFO</name>
<dbReference type="AlphaFoldDB" id="A0A6L2PHW4"/>
<evidence type="ECO:0000313" key="5">
    <source>
        <dbReference type="Proteomes" id="UP000502823"/>
    </source>
</evidence>
<feature type="region of interest" description="Disordered" evidence="3">
    <location>
        <begin position="743"/>
        <end position="762"/>
    </location>
</feature>
<dbReference type="OrthoDB" id="432528at2759"/>
<dbReference type="InterPro" id="IPR051568">
    <property type="entry name" value="LZTR1/Attractin"/>
</dbReference>
<proteinExistence type="predicted"/>
<keyword evidence="1" id="KW-0880">Kelch repeat</keyword>
<evidence type="ECO:0000256" key="3">
    <source>
        <dbReference type="SAM" id="MobiDB-lite"/>
    </source>
</evidence>
<feature type="compositionally biased region" description="Polar residues" evidence="3">
    <location>
        <begin position="369"/>
        <end position="384"/>
    </location>
</feature>
<keyword evidence="5" id="KW-1185">Reference proteome</keyword>
<dbReference type="Gene3D" id="2.120.10.80">
    <property type="entry name" value="Kelch-type beta propeller"/>
    <property type="match status" value="1"/>
</dbReference>
<dbReference type="InterPro" id="IPR006652">
    <property type="entry name" value="Kelch_1"/>
</dbReference>
<dbReference type="InterPro" id="IPR015915">
    <property type="entry name" value="Kelch-typ_b-propeller"/>
</dbReference>
<sequence>SNCWRKVRAQKGVAVPRGRRGHTALVHQGTMLVYGGYQDLRGSSNELWGFHFDTESWHMLSSASIGAMCGRSSSAGCHGDLPPARHKHSSILHDDAMWVYGGMTDLQERADFWRWDTVAKMWTSIRAKPGPGALHSHAACKLPSSMLLFGGERDGHPTNELWRFHFGTETWERLQIQGPRPQPRAESVALAVSELLLQNSVLYQNQFGDTALVTSSGISSASSHGLRSHRSRGGGSVDRCTNLNPRHSSYHPNNRVSPCEKKYVFRPMNGNYVDGSCTNGSGVNQELDYGNRRYYGGQHSSAVASTPSGQTQAANSFLREISKLSQINLSRLSHHKCSYSVLSNSSHDDSTESLLHQHCSGSEEGGEQVTPSKSTMVKSQSANIISRRRQQELCTATSPGGIDEFQEPESAVIAPVMRHHSGCSKGLPNVRKKASLTPVSDSKCGSLPRDPISVPNFGAISSLPTPVLTPVEVTRLVFVDTDDDNETEDVFTSKDSHSNEGRIVQVQPLPPFAGNVRDFSIIHQQFQPRTGDSAKRRSDSYSSHLLAAEDASAPAAVYQNVGKASGIPKSASVRFRGGQLVTELEETSDETVSTSDYASIETVNRIASASNYSVCNKPSPVDNQFLPYQQSEECGMGKYGEKNTGNIKTPSTDIQFGFCNPNYMGPDIQTILATAGPTKSRHVTTPTSNENEGTASANKQHFQTYAQLLNSPPDSVLEDASGRSISRQFYQDELMELQSLDSSCSQPPSLATTPGCQIANRSSCTERAPPQYLALRSPYSTNPMGVEKRKKSRASSASRAEKHMFGHSQDHDDEEDVSYFGTEPSVPLYMFVLGGKEQGQVTVFKRPVSVWKLQLAPNIF</sequence>
<dbReference type="Pfam" id="PF24681">
    <property type="entry name" value="Kelch_KLHDC2_KLHL20_DRC7"/>
    <property type="match status" value="1"/>
</dbReference>
<organism evidence="4 5">
    <name type="scientific">Coptotermes formosanus</name>
    <name type="common">Formosan subterranean termite</name>
    <dbReference type="NCBI Taxonomy" id="36987"/>
    <lineage>
        <taxon>Eukaryota</taxon>
        <taxon>Metazoa</taxon>
        <taxon>Ecdysozoa</taxon>
        <taxon>Arthropoda</taxon>
        <taxon>Hexapoda</taxon>
        <taxon>Insecta</taxon>
        <taxon>Pterygota</taxon>
        <taxon>Neoptera</taxon>
        <taxon>Polyneoptera</taxon>
        <taxon>Dictyoptera</taxon>
        <taxon>Blattodea</taxon>
        <taxon>Blattoidea</taxon>
        <taxon>Termitoidae</taxon>
        <taxon>Rhinotermitidae</taxon>
        <taxon>Coptotermes</taxon>
    </lineage>
</organism>
<feature type="compositionally biased region" description="Polar residues" evidence="3">
    <location>
        <begin position="239"/>
        <end position="255"/>
    </location>
</feature>
<reference evidence="5" key="1">
    <citation type="submission" date="2020-01" db="EMBL/GenBank/DDBJ databases">
        <title>Draft genome sequence of the Termite Coptotermes fromosanus.</title>
        <authorList>
            <person name="Itakura S."/>
            <person name="Yosikawa Y."/>
            <person name="Umezawa K."/>
        </authorList>
    </citation>
    <scope>NUCLEOTIDE SEQUENCE [LARGE SCALE GENOMIC DNA]</scope>
</reference>
<dbReference type="PANTHER" id="PTHR46376">
    <property type="entry name" value="LEUCINE-ZIPPER-LIKE TRANSCRIPTIONAL REGULATOR 1"/>
    <property type="match status" value="1"/>
</dbReference>
<feature type="region of interest" description="Disordered" evidence="3">
    <location>
        <begin position="219"/>
        <end position="255"/>
    </location>
</feature>
<gene>
    <name evidence="4" type="ORF">Cfor_01490</name>
</gene>
<protein>
    <submittedName>
        <fullName evidence="4">Uncharacterized protein</fullName>
    </submittedName>
</protein>
<dbReference type="Pfam" id="PF01344">
    <property type="entry name" value="Kelch_1"/>
    <property type="match status" value="1"/>
</dbReference>
<feature type="region of interest" description="Disordered" evidence="3">
    <location>
        <begin position="348"/>
        <end position="385"/>
    </location>
</feature>
<comment type="caution">
    <text evidence="4">The sequence shown here is derived from an EMBL/GenBank/DDBJ whole genome shotgun (WGS) entry which is preliminary data.</text>
</comment>
<dbReference type="InParanoid" id="A0A6L2PHW4"/>
<dbReference type="EMBL" id="BLKM01011096">
    <property type="protein sequence ID" value="GFG32149.1"/>
    <property type="molecule type" value="Genomic_DNA"/>
</dbReference>
<feature type="region of interest" description="Disordered" evidence="3">
    <location>
        <begin position="769"/>
        <end position="817"/>
    </location>
</feature>
<feature type="non-terminal residue" evidence="4">
    <location>
        <position position="1"/>
    </location>
</feature>
<dbReference type="Proteomes" id="UP000502823">
    <property type="component" value="Unassembled WGS sequence"/>
</dbReference>